<reference evidence="10" key="2">
    <citation type="submission" date="2021-08" db="EMBL/GenBank/DDBJ databases">
        <authorList>
            <person name="Tani A."/>
            <person name="Ola A."/>
            <person name="Ogura Y."/>
            <person name="Katsura K."/>
            <person name="Hayashi T."/>
        </authorList>
    </citation>
    <scope>NUCLEOTIDE SEQUENCE</scope>
    <source>
        <strain evidence="10">NBRC 15686</strain>
    </source>
</reference>
<organism evidence="10 11">
    <name type="scientific">Methylorubrum aminovorans</name>
    <dbReference type="NCBI Taxonomy" id="269069"/>
    <lineage>
        <taxon>Bacteria</taxon>
        <taxon>Pseudomonadati</taxon>
        <taxon>Pseudomonadota</taxon>
        <taxon>Alphaproteobacteria</taxon>
        <taxon>Hyphomicrobiales</taxon>
        <taxon>Methylobacteriaceae</taxon>
        <taxon>Methylorubrum</taxon>
    </lineage>
</organism>
<dbReference type="RefSeq" id="WP_238228886.1">
    <property type="nucleotide sequence ID" value="NZ_BAAADH010000058.1"/>
</dbReference>
<accession>A0ABQ4UPJ9</accession>
<dbReference type="PANTHER" id="PTHR11920:SF335">
    <property type="entry name" value="GUANYLATE CYCLASE"/>
    <property type="match status" value="1"/>
</dbReference>
<evidence type="ECO:0000313" key="11">
    <source>
        <dbReference type="Proteomes" id="UP001055039"/>
    </source>
</evidence>
<feature type="transmembrane region" description="Helical" evidence="8">
    <location>
        <begin position="72"/>
        <end position="89"/>
    </location>
</feature>
<proteinExistence type="predicted"/>
<dbReference type="InterPro" id="IPR029787">
    <property type="entry name" value="Nucleotide_cyclase"/>
</dbReference>
<evidence type="ECO:0000256" key="6">
    <source>
        <dbReference type="ARBA" id="ARBA00023239"/>
    </source>
</evidence>
<dbReference type="PROSITE" id="PS50125">
    <property type="entry name" value="GUANYLATE_CYCLASE_2"/>
    <property type="match status" value="1"/>
</dbReference>
<evidence type="ECO:0000256" key="2">
    <source>
        <dbReference type="ARBA" id="ARBA00022692"/>
    </source>
</evidence>
<comment type="caution">
    <text evidence="10">The sequence shown here is derived from an EMBL/GenBank/DDBJ whole genome shotgun (WGS) entry which is preliminary data.</text>
</comment>
<reference evidence="10" key="1">
    <citation type="journal article" date="2021" name="Front. Microbiol.">
        <title>Comprehensive Comparative Genomics and Phenotyping of Methylobacterium Species.</title>
        <authorList>
            <person name="Alessa O."/>
            <person name="Ogura Y."/>
            <person name="Fujitani Y."/>
            <person name="Takami H."/>
            <person name="Hayashi T."/>
            <person name="Sahin N."/>
            <person name="Tani A."/>
        </authorList>
    </citation>
    <scope>NUCLEOTIDE SEQUENCE</scope>
    <source>
        <strain evidence="10">NBRC 15686</strain>
    </source>
</reference>
<keyword evidence="2 8" id="KW-0812">Transmembrane</keyword>
<dbReference type="EMBL" id="BPRC01000040">
    <property type="protein sequence ID" value="GJE68010.1"/>
    <property type="molecule type" value="Genomic_DNA"/>
</dbReference>
<keyword evidence="5 8" id="KW-0472">Membrane</keyword>
<feature type="transmembrane region" description="Helical" evidence="8">
    <location>
        <begin position="174"/>
        <end position="197"/>
    </location>
</feature>
<evidence type="ECO:0000256" key="1">
    <source>
        <dbReference type="ARBA" id="ARBA00004370"/>
    </source>
</evidence>
<sequence>MHNYLSGIWKTYKKLSSAAALPRLTREEALQFRQEIRLQTVSSIRLIMPITVILHLIMPVGAFYFYPDEYGVLFGYHFAVALGSALLLLMTHNEFVKRHILDLGIVAWAGASLAIAVTMVSLTNGVYYYMGAAIFTMLYVCGFIRTTLSRSLVCCLMELLFVNCAIYFKGLASITYVYANFFLGYAAFIGLTVGYFIEALERNKFLLQRRVEYEQNRTEKILKEIIPSSIYERVKNGEVQIADLSHSVTILFCDIVGFTEMASKQSASQIVSMLNDLFSRLDEIAAFHGVEKIKTIGDAYMAAAGIGDAVQKDAYAIADFALASKMVTEQMSDEYPWPICMRFGIATGEVISGVIGSSRPTFDTWGRTVNLASRLERSSPPGMICLDQATAEFLMNSYEISAYGRIALKGIGDTEAFLLHGANPLVAGNSEPDQALAPPSSEASFDRRPYQD</sequence>
<dbReference type="Proteomes" id="UP001055039">
    <property type="component" value="Unassembled WGS sequence"/>
</dbReference>
<dbReference type="InterPro" id="IPR050401">
    <property type="entry name" value="Cyclic_nucleotide_synthase"/>
</dbReference>
<evidence type="ECO:0000256" key="5">
    <source>
        <dbReference type="ARBA" id="ARBA00023136"/>
    </source>
</evidence>
<dbReference type="SMART" id="SM00044">
    <property type="entry name" value="CYCc"/>
    <property type="match status" value="1"/>
</dbReference>
<dbReference type="InterPro" id="IPR001054">
    <property type="entry name" value="A/G_cyclase"/>
</dbReference>
<dbReference type="Pfam" id="PF00211">
    <property type="entry name" value="Guanylate_cyc"/>
    <property type="match status" value="1"/>
</dbReference>
<evidence type="ECO:0000259" key="9">
    <source>
        <dbReference type="PROSITE" id="PS50125"/>
    </source>
</evidence>
<keyword evidence="3" id="KW-0547">Nucleotide-binding</keyword>
<dbReference type="Gene3D" id="3.30.70.1230">
    <property type="entry name" value="Nucleotide cyclase"/>
    <property type="match status" value="1"/>
</dbReference>
<feature type="region of interest" description="Disordered" evidence="7">
    <location>
        <begin position="429"/>
        <end position="452"/>
    </location>
</feature>
<dbReference type="PANTHER" id="PTHR11920">
    <property type="entry name" value="GUANYLYL CYCLASE"/>
    <property type="match status" value="1"/>
</dbReference>
<protein>
    <recommendedName>
        <fullName evidence="9">Guanylate cyclase domain-containing protein</fullName>
    </recommendedName>
</protein>
<evidence type="ECO:0000256" key="7">
    <source>
        <dbReference type="SAM" id="MobiDB-lite"/>
    </source>
</evidence>
<gene>
    <name evidence="10" type="ORF">LNAOJCKE_5246</name>
</gene>
<feature type="transmembrane region" description="Helical" evidence="8">
    <location>
        <begin position="46"/>
        <end position="66"/>
    </location>
</feature>
<keyword evidence="6" id="KW-0456">Lyase</keyword>
<dbReference type="SUPFAM" id="SSF55073">
    <property type="entry name" value="Nucleotide cyclase"/>
    <property type="match status" value="1"/>
</dbReference>
<evidence type="ECO:0000256" key="4">
    <source>
        <dbReference type="ARBA" id="ARBA00022989"/>
    </source>
</evidence>
<feature type="transmembrane region" description="Helical" evidence="8">
    <location>
        <begin position="151"/>
        <end position="168"/>
    </location>
</feature>
<feature type="transmembrane region" description="Helical" evidence="8">
    <location>
        <begin position="126"/>
        <end position="144"/>
    </location>
</feature>
<evidence type="ECO:0000256" key="3">
    <source>
        <dbReference type="ARBA" id="ARBA00022741"/>
    </source>
</evidence>
<feature type="domain" description="Guanylate cyclase" evidence="9">
    <location>
        <begin position="249"/>
        <end position="376"/>
    </location>
</feature>
<comment type="subcellular location">
    <subcellularLocation>
        <location evidence="1">Membrane</location>
    </subcellularLocation>
</comment>
<feature type="transmembrane region" description="Helical" evidence="8">
    <location>
        <begin position="101"/>
        <end position="120"/>
    </location>
</feature>
<dbReference type="CDD" id="cd07302">
    <property type="entry name" value="CHD"/>
    <property type="match status" value="1"/>
</dbReference>
<evidence type="ECO:0000256" key="8">
    <source>
        <dbReference type="SAM" id="Phobius"/>
    </source>
</evidence>
<keyword evidence="4 8" id="KW-1133">Transmembrane helix</keyword>
<evidence type="ECO:0000313" key="10">
    <source>
        <dbReference type="EMBL" id="GJE68010.1"/>
    </source>
</evidence>
<name>A0ABQ4UPJ9_9HYPH</name>
<keyword evidence="11" id="KW-1185">Reference proteome</keyword>